<reference evidence="2" key="1">
    <citation type="submission" date="2025-08" db="UniProtKB">
        <authorList>
            <consortium name="WormBaseParasite"/>
        </authorList>
    </citation>
    <scope>IDENTIFICATION</scope>
    <source>
        <strain evidence="2">KR3021</strain>
    </source>
</reference>
<dbReference type="Proteomes" id="UP000095286">
    <property type="component" value="Unplaced"/>
</dbReference>
<organism evidence="1 2">
    <name type="scientific">Rhabditophanes sp. KR3021</name>
    <dbReference type="NCBI Taxonomy" id="114890"/>
    <lineage>
        <taxon>Eukaryota</taxon>
        <taxon>Metazoa</taxon>
        <taxon>Ecdysozoa</taxon>
        <taxon>Nematoda</taxon>
        <taxon>Chromadorea</taxon>
        <taxon>Rhabditida</taxon>
        <taxon>Tylenchina</taxon>
        <taxon>Panagrolaimomorpha</taxon>
        <taxon>Strongyloidoidea</taxon>
        <taxon>Alloionematidae</taxon>
        <taxon>Rhabditophanes</taxon>
    </lineage>
</organism>
<name>A0AC35TRG1_9BILA</name>
<sequence>MFKRSGTCELKTTLFMFVYVFFVTMLQPITSLMGSCTRKSRERPVRRYGSISTLRPDSRPCASGSCGITRFEGMLHFYLWVFLPLAVIPTSYLYVVPEPNESQFDGLELEVFKRYTTNGFLFILYDRNPFGFASTIFAISLSSEAIFIVWATFRYYFPLMGALKKAMKESRFETATTIKSNLVKLRIIIIIPMVLGIWPFVIPMVLNICLPEHLLGQYIHLMGYFSVPVILTFFMASSVNCVYQSYNFKKNTKITIKKVIANKASTNSAIK</sequence>
<dbReference type="WBParaSite" id="RSKR_0000357250.1">
    <property type="protein sequence ID" value="RSKR_0000357250.1"/>
    <property type="gene ID" value="RSKR_0000357250"/>
</dbReference>
<accession>A0AC35TRG1</accession>
<evidence type="ECO:0000313" key="2">
    <source>
        <dbReference type="WBParaSite" id="RSKR_0000357250.1"/>
    </source>
</evidence>
<protein>
    <submittedName>
        <fullName evidence="2">G protein-coupled receptor</fullName>
    </submittedName>
</protein>
<evidence type="ECO:0000313" key="1">
    <source>
        <dbReference type="Proteomes" id="UP000095286"/>
    </source>
</evidence>
<proteinExistence type="predicted"/>